<dbReference type="EMBL" id="GDJX01021086">
    <property type="protein sequence ID" value="JAT46850.1"/>
    <property type="molecule type" value="Transcribed_RNA"/>
</dbReference>
<dbReference type="PANTHER" id="PTHR35744:SF4">
    <property type="entry name" value="OS04G0464600 PROTEIN"/>
    <property type="match status" value="1"/>
</dbReference>
<dbReference type="SUPFAM" id="SSF57667">
    <property type="entry name" value="beta-beta-alpha zinc fingers"/>
    <property type="match status" value="1"/>
</dbReference>
<gene>
    <name evidence="4" type="primary">PATZ1_0</name>
    <name evidence="4" type="ORF">g.8116</name>
</gene>
<dbReference type="InterPro" id="IPR013087">
    <property type="entry name" value="Znf_C2H2_type"/>
</dbReference>
<feature type="compositionally biased region" description="Pro residues" evidence="2">
    <location>
        <begin position="13"/>
        <end position="22"/>
    </location>
</feature>
<sequence>KIKVGLGHMPRSLPLPPFPPSPRPRLAEETISAMLAFVRLSTTVSSSSSTTSATALRCLLYLHKPTAALAAIATPTAGGGGRSLSSSPSCPRLPPVAIFWDLDNKPPNAVPPYDAAVRLKLAASRFGPVRLAVAYANHHAFRHVPAPVRARRRERRGLDRLEDSGALVPAEPHLCRVCGRRFYLRSKLVHHFRQLHEREHAKRLAQLDSAKGGRRVRLAAKLSAKMEKYRRAAGQVLVPAVGYGLAEELQRAGVLVRKVADRPEAADRALREHMVEAMDRGLLGCLVLVSDDSGFAGVLREARMRCL</sequence>
<feature type="region of interest" description="Disordered" evidence="2">
    <location>
        <begin position="1"/>
        <end position="22"/>
    </location>
</feature>
<name>A0A1D1XWU2_9ARAE</name>
<evidence type="ECO:0000256" key="1">
    <source>
        <dbReference type="PROSITE-ProRule" id="PRU00042"/>
    </source>
</evidence>
<dbReference type="PROSITE" id="PS00028">
    <property type="entry name" value="ZINC_FINGER_C2H2_1"/>
    <property type="match status" value="1"/>
</dbReference>
<proteinExistence type="predicted"/>
<feature type="non-terminal residue" evidence="4">
    <location>
        <position position="307"/>
    </location>
</feature>
<dbReference type="GO" id="GO:0008270">
    <property type="term" value="F:zinc ion binding"/>
    <property type="evidence" value="ECO:0007669"/>
    <property type="project" value="UniProtKB-KW"/>
</dbReference>
<dbReference type="AlphaFoldDB" id="A0A1D1XWU2"/>
<keyword evidence="1" id="KW-0862">Zinc</keyword>
<keyword evidence="1" id="KW-0863">Zinc-finger</keyword>
<evidence type="ECO:0000256" key="2">
    <source>
        <dbReference type="SAM" id="MobiDB-lite"/>
    </source>
</evidence>
<accession>A0A1D1XWU2</accession>
<reference evidence="4" key="1">
    <citation type="submission" date="2015-07" db="EMBL/GenBank/DDBJ databases">
        <title>Transcriptome Assembly of Anthurium amnicola.</title>
        <authorList>
            <person name="Suzuki J."/>
        </authorList>
    </citation>
    <scope>NUCLEOTIDE SEQUENCE</scope>
</reference>
<organism evidence="4">
    <name type="scientific">Anthurium amnicola</name>
    <dbReference type="NCBI Taxonomy" id="1678845"/>
    <lineage>
        <taxon>Eukaryota</taxon>
        <taxon>Viridiplantae</taxon>
        <taxon>Streptophyta</taxon>
        <taxon>Embryophyta</taxon>
        <taxon>Tracheophyta</taxon>
        <taxon>Spermatophyta</taxon>
        <taxon>Magnoliopsida</taxon>
        <taxon>Liliopsida</taxon>
        <taxon>Araceae</taxon>
        <taxon>Pothoideae</taxon>
        <taxon>Potheae</taxon>
        <taxon>Anthurium</taxon>
    </lineage>
</organism>
<evidence type="ECO:0000313" key="4">
    <source>
        <dbReference type="EMBL" id="JAT46850.1"/>
    </source>
</evidence>
<feature type="domain" description="C2H2-type" evidence="3">
    <location>
        <begin position="173"/>
        <end position="201"/>
    </location>
</feature>
<dbReference type="InterPro" id="IPR036236">
    <property type="entry name" value="Znf_C2H2_sf"/>
</dbReference>
<evidence type="ECO:0000259" key="3">
    <source>
        <dbReference type="PROSITE" id="PS50157"/>
    </source>
</evidence>
<dbReference type="PROSITE" id="PS50157">
    <property type="entry name" value="ZINC_FINGER_C2H2_2"/>
    <property type="match status" value="1"/>
</dbReference>
<feature type="non-terminal residue" evidence="4">
    <location>
        <position position="1"/>
    </location>
</feature>
<keyword evidence="1" id="KW-0479">Metal-binding</keyword>
<protein>
    <submittedName>
        <fullName evidence="4">POZ-, AT hook-, and zinc finger-containing protein 1</fullName>
    </submittedName>
</protein>
<dbReference type="PANTHER" id="PTHR35744">
    <property type="entry name" value="C2H2-TYPE DOMAIN-CONTAINING PROTEIN"/>
    <property type="match status" value="1"/>
</dbReference>